<evidence type="ECO:0000256" key="1">
    <source>
        <dbReference type="SAM" id="Phobius"/>
    </source>
</evidence>
<dbReference type="OrthoDB" id="5917490at2"/>
<keyword evidence="1" id="KW-0472">Membrane</keyword>
<evidence type="ECO:0000313" key="3">
    <source>
        <dbReference type="Proteomes" id="UP000019184"/>
    </source>
</evidence>
<protein>
    <recommendedName>
        <fullName evidence="4">FixH family protein</fullName>
    </recommendedName>
</protein>
<name>A0A7U7G820_9GAMM</name>
<evidence type="ECO:0008006" key="4">
    <source>
        <dbReference type="Google" id="ProtNLM"/>
    </source>
</evidence>
<organism evidence="2 3">
    <name type="scientific">Candidatus Contendobacter odensis Run_B_J11</name>
    <dbReference type="NCBI Taxonomy" id="1400861"/>
    <lineage>
        <taxon>Bacteria</taxon>
        <taxon>Pseudomonadati</taxon>
        <taxon>Pseudomonadota</taxon>
        <taxon>Gammaproteobacteria</taxon>
        <taxon>Candidatus Competibacteraceae</taxon>
        <taxon>Candidatus Contendibacter</taxon>
    </lineage>
</organism>
<dbReference type="RefSeq" id="WP_051497266.1">
    <property type="nucleotide sequence ID" value="NZ_CBTK010000013.1"/>
</dbReference>
<dbReference type="AlphaFoldDB" id="A0A7U7G820"/>
<dbReference type="EMBL" id="CBTK010000013">
    <property type="protein sequence ID" value="CDH43210.1"/>
    <property type="molecule type" value="Genomic_DNA"/>
</dbReference>
<gene>
    <name evidence="2" type="ORF">BN874_110012</name>
</gene>
<proteinExistence type="predicted"/>
<evidence type="ECO:0000313" key="2">
    <source>
        <dbReference type="EMBL" id="CDH43210.1"/>
    </source>
</evidence>
<accession>A0A7U7G820</accession>
<feature type="transmembrane region" description="Helical" evidence="1">
    <location>
        <begin position="12"/>
        <end position="31"/>
    </location>
</feature>
<keyword evidence="1" id="KW-0812">Transmembrane</keyword>
<keyword evidence="3" id="KW-1185">Reference proteome</keyword>
<sequence>MEHKITKNDLLIFSATAAILFVLGILSSMYYPHLSDWLQHRSEQTVILNADRACNPINKTCTISDSELAIALKLGDSVQPLAAFPVLVSLAGTTAAKAKAVTVYFTMADMDMGFNRFDLGQQADGTWRGQAILPVCTAGRRDWRATVKVASDPPYTGEFYLLANP</sequence>
<reference evidence="2 3" key="1">
    <citation type="journal article" date="2014" name="ISME J.">
        <title>Candidatus Competibacter-lineage genomes retrieved from metagenomes reveal functional metabolic diversity.</title>
        <authorList>
            <person name="McIlroy S.J."/>
            <person name="Albertsen M."/>
            <person name="Andresen E.K."/>
            <person name="Saunders A.M."/>
            <person name="Kristiansen R."/>
            <person name="Stokholm-Bjerregaard M."/>
            <person name="Nielsen K.L."/>
            <person name="Nielsen P.H."/>
        </authorList>
    </citation>
    <scope>NUCLEOTIDE SEQUENCE [LARGE SCALE GENOMIC DNA]</scope>
    <source>
        <strain evidence="2 3">Run_B_J11</strain>
    </source>
</reference>
<comment type="caution">
    <text evidence="2">The sequence shown here is derived from an EMBL/GenBank/DDBJ whole genome shotgun (WGS) entry which is preliminary data.</text>
</comment>
<keyword evidence="1" id="KW-1133">Transmembrane helix</keyword>
<dbReference type="Proteomes" id="UP000019184">
    <property type="component" value="Unassembled WGS sequence"/>
</dbReference>